<evidence type="ECO:0000259" key="9">
    <source>
        <dbReference type="Pfam" id="PF13231"/>
    </source>
</evidence>
<feature type="transmembrane region" description="Helical" evidence="8">
    <location>
        <begin position="216"/>
        <end position="236"/>
    </location>
</feature>
<evidence type="ECO:0000256" key="6">
    <source>
        <dbReference type="ARBA" id="ARBA00022989"/>
    </source>
</evidence>
<evidence type="ECO:0000256" key="3">
    <source>
        <dbReference type="ARBA" id="ARBA00022676"/>
    </source>
</evidence>
<protein>
    <submittedName>
        <fullName evidence="10">Undecaprenyl phosphate-alpha-4-amino-4-deoxy-L-arabinose arabinosyl transferase</fullName>
        <ecNumber evidence="10">2.4.2.43</ecNumber>
    </submittedName>
</protein>
<proteinExistence type="predicted"/>
<evidence type="ECO:0000256" key="4">
    <source>
        <dbReference type="ARBA" id="ARBA00022679"/>
    </source>
</evidence>
<evidence type="ECO:0000256" key="1">
    <source>
        <dbReference type="ARBA" id="ARBA00004651"/>
    </source>
</evidence>
<keyword evidence="2" id="KW-1003">Cell membrane</keyword>
<feature type="transmembrane region" description="Helical" evidence="8">
    <location>
        <begin position="357"/>
        <end position="381"/>
    </location>
</feature>
<feature type="transmembrane region" description="Helical" evidence="8">
    <location>
        <begin position="297"/>
        <end position="317"/>
    </location>
</feature>
<dbReference type="Pfam" id="PF13231">
    <property type="entry name" value="PMT_2"/>
    <property type="match status" value="1"/>
</dbReference>
<dbReference type="EMBL" id="LR743504">
    <property type="protein sequence ID" value="CAA2099746.1"/>
    <property type="molecule type" value="Genomic_DNA"/>
</dbReference>
<dbReference type="GO" id="GO:0009103">
    <property type="term" value="P:lipopolysaccharide biosynthetic process"/>
    <property type="evidence" value="ECO:0007669"/>
    <property type="project" value="UniProtKB-ARBA"/>
</dbReference>
<dbReference type="AlphaFoldDB" id="A0A679IYU7"/>
<keyword evidence="6 8" id="KW-1133">Transmembrane helix</keyword>
<dbReference type="InterPro" id="IPR050297">
    <property type="entry name" value="LipidA_mod_glycosyltrf_83"/>
</dbReference>
<reference evidence="10" key="1">
    <citation type="submission" date="2019-12" db="EMBL/GenBank/DDBJ databases">
        <authorList>
            <person name="Cremers G."/>
        </authorList>
    </citation>
    <scope>NUCLEOTIDE SEQUENCE</scope>
    <source>
        <strain evidence="10">Mbul1</strain>
    </source>
</reference>
<evidence type="ECO:0000256" key="8">
    <source>
        <dbReference type="SAM" id="Phobius"/>
    </source>
</evidence>
<dbReference type="InterPro" id="IPR038731">
    <property type="entry name" value="RgtA/B/C-like"/>
</dbReference>
<dbReference type="PANTHER" id="PTHR33908">
    <property type="entry name" value="MANNOSYLTRANSFERASE YKCB-RELATED"/>
    <property type="match status" value="1"/>
</dbReference>
<feature type="transmembrane region" description="Helical" evidence="8">
    <location>
        <begin position="90"/>
        <end position="108"/>
    </location>
</feature>
<evidence type="ECO:0000256" key="2">
    <source>
        <dbReference type="ARBA" id="ARBA00022475"/>
    </source>
</evidence>
<keyword evidence="5 8" id="KW-0812">Transmembrane</keyword>
<keyword evidence="7 8" id="KW-0472">Membrane</keyword>
<dbReference type="GO" id="GO:0103015">
    <property type="term" value="F:4-amino-4-deoxy-L-arabinose transferase activity"/>
    <property type="evidence" value="ECO:0007669"/>
    <property type="project" value="UniProtKB-EC"/>
</dbReference>
<feature type="transmembrane region" description="Helical" evidence="8">
    <location>
        <begin position="324"/>
        <end position="345"/>
    </location>
</feature>
<keyword evidence="3 10" id="KW-0328">Glycosyltransferase</keyword>
<feature type="transmembrane region" description="Helical" evidence="8">
    <location>
        <begin position="28"/>
        <end position="46"/>
    </location>
</feature>
<name>A0A679IYU7_9HYPH</name>
<feature type="transmembrane region" description="Helical" evidence="8">
    <location>
        <begin position="177"/>
        <end position="204"/>
    </location>
</feature>
<gene>
    <name evidence="10" type="primary">arnT_1</name>
    <name evidence="10" type="ORF">MBUL_00308</name>
</gene>
<dbReference type="PANTHER" id="PTHR33908:SF11">
    <property type="entry name" value="MEMBRANE PROTEIN"/>
    <property type="match status" value="1"/>
</dbReference>
<evidence type="ECO:0000313" key="10">
    <source>
        <dbReference type="EMBL" id="CAA2099746.1"/>
    </source>
</evidence>
<feature type="transmembrane region" description="Helical" evidence="8">
    <location>
        <begin position="147"/>
        <end position="165"/>
    </location>
</feature>
<feature type="transmembrane region" description="Helical" evidence="8">
    <location>
        <begin position="264"/>
        <end position="285"/>
    </location>
</feature>
<accession>A0A679IYU7</accession>
<organism evidence="10">
    <name type="scientific">Methylobacterium bullatum</name>
    <dbReference type="NCBI Taxonomy" id="570505"/>
    <lineage>
        <taxon>Bacteria</taxon>
        <taxon>Pseudomonadati</taxon>
        <taxon>Pseudomonadota</taxon>
        <taxon>Alphaproteobacteria</taxon>
        <taxon>Hyphomicrobiales</taxon>
        <taxon>Methylobacteriaceae</taxon>
        <taxon>Methylobacterium</taxon>
    </lineage>
</organism>
<feature type="domain" description="Glycosyltransferase RgtA/B/C/D-like" evidence="9">
    <location>
        <begin position="68"/>
        <end position="234"/>
    </location>
</feature>
<comment type="subcellular location">
    <subcellularLocation>
        <location evidence="1">Cell membrane</location>
        <topology evidence="1">Multi-pass membrane protein</topology>
    </subcellularLocation>
</comment>
<evidence type="ECO:0000256" key="5">
    <source>
        <dbReference type="ARBA" id="ARBA00022692"/>
    </source>
</evidence>
<dbReference type="GO" id="GO:0005886">
    <property type="term" value="C:plasma membrane"/>
    <property type="evidence" value="ECO:0007669"/>
    <property type="project" value="UniProtKB-SubCell"/>
</dbReference>
<keyword evidence="4 10" id="KW-0808">Transferase</keyword>
<dbReference type="EC" id="2.4.2.43" evidence="10"/>
<sequence>MPRSDRSREASAGPAREKAGPADYTRRVVTVLLAAFLVRLVVVRFLDLTFMETYGAVVARQPSLSFFDQPPLTWWTIAGAMRLFGSDDALIVRLPFLVMSVISGWLIYRITTRLFDSRAGFYAVCAYLLSPLLGLSDGSLAQTNGPMTVFILAALLTFLHIDFAARRIRDNGVWYTCAFLFGCALASKYLAILLVPGLLVAVASRAEGRRWLLRPATYLGLVVLLVPLLPVIVWNAEHGWVSFLYQGARAGGDGSINLARAFRWTLTQVLIVHPLVFGPALYMLYRGLRNGPRQEGPWLLACMSAPVLVFIFGVMVWSSHPLRGYHWASMGYLPLLPLVGAWAGGLAADRPDAARRWLATLAATTILVIGLLMAHVFTGWAERVAPAKAFRSQDPILLELYDWDDLPIALAARGFEPSRTFIAATRWEDCAKAFYAVGDRFRSLCLAGDNIHFTYLADAEKFRGMDAVIIDRYANLDAVRYNLDRHFEAFSEEAPIRLNFHGRKMHDLRIVRATHFDGTWPKPRIGAKGRQ</sequence>
<evidence type="ECO:0000256" key="7">
    <source>
        <dbReference type="ARBA" id="ARBA00023136"/>
    </source>
</evidence>